<dbReference type="PANTHER" id="PTHR30471:SF3">
    <property type="entry name" value="UPF0758 PROTEIN YEES-RELATED"/>
    <property type="match status" value="1"/>
</dbReference>
<evidence type="ECO:0000313" key="1">
    <source>
        <dbReference type="EMBL" id="PXZ01539.1"/>
    </source>
</evidence>
<keyword evidence="2" id="KW-1185">Reference proteome</keyword>
<protein>
    <submittedName>
        <fullName evidence="1">Uncharacterized protein</fullName>
    </submittedName>
</protein>
<dbReference type="InterPro" id="IPR001405">
    <property type="entry name" value="UPF0758"/>
</dbReference>
<dbReference type="RefSeq" id="WP_110438058.1">
    <property type="nucleotide sequence ID" value="NZ_CP046393.1"/>
</dbReference>
<accession>A0A318MZS7</accession>
<name>A0A318MZS7_9PROT</name>
<sequence>MKSNDNRLNILMDHNSSLPSNYKGSKPFKNLDGRGHRNRMRSKILSRGTDVLEDYEILEMLLYSVILRKDTKPLAKQLINQHGSLGHVIKANTDRIDQIIYSERFTELIQFIQLVALRLCMSDLIVPTSFKRLNEMVVFLEKNFPKQDKINLKSLRIIYLNSQYNFIKEYFMVYPSKNSVATILKKAIENDATQIVLVHYVNEEITSDMKYQIEQFSKMLQSKVGFFDLNLSEHLFCVNHHYVSILK</sequence>
<reference evidence="1 2" key="1">
    <citation type="submission" date="2018-05" db="EMBL/GenBank/DDBJ databases">
        <title>Reference genomes for bee gut microbiota database.</title>
        <authorList>
            <person name="Ellegaard K.M."/>
        </authorList>
    </citation>
    <scope>NUCLEOTIDE SEQUENCE [LARGE SCALE GENOMIC DNA]</scope>
    <source>
        <strain evidence="1 2">ESL0284</strain>
    </source>
</reference>
<comment type="caution">
    <text evidence="1">The sequence shown here is derived from an EMBL/GenBank/DDBJ whole genome shotgun (WGS) entry which is preliminary data.</text>
</comment>
<organism evidence="1 2">
    <name type="scientific">Commensalibacter melissae</name>
    <dbReference type="NCBI Taxonomy" id="2070537"/>
    <lineage>
        <taxon>Bacteria</taxon>
        <taxon>Pseudomonadati</taxon>
        <taxon>Pseudomonadota</taxon>
        <taxon>Alphaproteobacteria</taxon>
        <taxon>Acetobacterales</taxon>
        <taxon>Acetobacteraceae</taxon>
    </lineage>
</organism>
<dbReference type="AlphaFoldDB" id="A0A318MZS7"/>
<dbReference type="PANTHER" id="PTHR30471">
    <property type="entry name" value="DNA REPAIR PROTEIN RADC"/>
    <property type="match status" value="1"/>
</dbReference>
<gene>
    <name evidence="1" type="ORF">DK869_00560</name>
</gene>
<dbReference type="Proteomes" id="UP000247565">
    <property type="component" value="Unassembled WGS sequence"/>
</dbReference>
<dbReference type="EMBL" id="QGLT01000001">
    <property type="protein sequence ID" value="PXZ01539.1"/>
    <property type="molecule type" value="Genomic_DNA"/>
</dbReference>
<proteinExistence type="predicted"/>
<evidence type="ECO:0000313" key="2">
    <source>
        <dbReference type="Proteomes" id="UP000247565"/>
    </source>
</evidence>